<evidence type="ECO:0000256" key="5">
    <source>
        <dbReference type="SAM" id="SignalP"/>
    </source>
</evidence>
<dbReference type="RefSeq" id="WP_330194738.1">
    <property type="nucleotide sequence ID" value="NZ_JAZDRO010000001.1"/>
</dbReference>
<dbReference type="Pfam" id="PF03544">
    <property type="entry name" value="TonB_C"/>
    <property type="match status" value="1"/>
</dbReference>
<dbReference type="PROSITE" id="PS51257">
    <property type="entry name" value="PROKAR_LIPOPROTEIN"/>
    <property type="match status" value="1"/>
</dbReference>
<dbReference type="Gene3D" id="3.30.2420.10">
    <property type="entry name" value="TonB"/>
    <property type="match status" value="1"/>
</dbReference>
<dbReference type="SUPFAM" id="SSF74653">
    <property type="entry name" value="TolA/TonB C-terminal domain"/>
    <property type="match status" value="1"/>
</dbReference>
<evidence type="ECO:0000259" key="6">
    <source>
        <dbReference type="PROSITE" id="PS52015"/>
    </source>
</evidence>
<evidence type="ECO:0000256" key="2">
    <source>
        <dbReference type="ARBA" id="ARBA00022692"/>
    </source>
</evidence>
<keyword evidence="2" id="KW-0812">Transmembrane</keyword>
<sequence length="151" mass="16662">MLGLRCLVLIACAALAACSALPDVPGSERLDPRSQPFFPTSDFPVTPNVEALIGPEDCQGATLAAQQFDLPEYPARAYARGLQGWVVVRFHVYDTGRTHRVRVARAVPSGHFSEASVDAVEDWLFRTLQPGQALSNCVVMFEYRMGRVRIR</sequence>
<organism evidence="7 8">
    <name type="scientific">Hyphobacterium marinum</name>
    <dbReference type="NCBI Taxonomy" id="3116574"/>
    <lineage>
        <taxon>Bacteria</taxon>
        <taxon>Pseudomonadati</taxon>
        <taxon>Pseudomonadota</taxon>
        <taxon>Alphaproteobacteria</taxon>
        <taxon>Maricaulales</taxon>
        <taxon>Maricaulaceae</taxon>
        <taxon>Hyphobacterium</taxon>
    </lineage>
</organism>
<dbReference type="NCBIfam" id="TIGR01352">
    <property type="entry name" value="tonB_Cterm"/>
    <property type="match status" value="1"/>
</dbReference>
<feature type="chain" id="PRO_5047299266" evidence="5">
    <location>
        <begin position="17"/>
        <end position="151"/>
    </location>
</feature>
<feature type="domain" description="TonB C-terminal" evidence="6">
    <location>
        <begin position="58"/>
        <end position="151"/>
    </location>
</feature>
<accession>A0ABU7LUI2</accession>
<keyword evidence="8" id="KW-1185">Reference proteome</keyword>
<evidence type="ECO:0000256" key="1">
    <source>
        <dbReference type="ARBA" id="ARBA00004167"/>
    </source>
</evidence>
<dbReference type="InterPro" id="IPR006260">
    <property type="entry name" value="TonB/TolA_C"/>
</dbReference>
<protein>
    <submittedName>
        <fullName evidence="7">TonB family protein</fullName>
    </submittedName>
</protein>
<dbReference type="EMBL" id="JAZDRO010000001">
    <property type="protein sequence ID" value="MEE2565199.1"/>
    <property type="molecule type" value="Genomic_DNA"/>
</dbReference>
<keyword evidence="3" id="KW-1133">Transmembrane helix</keyword>
<evidence type="ECO:0000313" key="8">
    <source>
        <dbReference type="Proteomes" id="UP001310692"/>
    </source>
</evidence>
<comment type="caution">
    <text evidence="7">The sequence shown here is derived from an EMBL/GenBank/DDBJ whole genome shotgun (WGS) entry which is preliminary data.</text>
</comment>
<evidence type="ECO:0000313" key="7">
    <source>
        <dbReference type="EMBL" id="MEE2565199.1"/>
    </source>
</evidence>
<evidence type="ECO:0000256" key="3">
    <source>
        <dbReference type="ARBA" id="ARBA00022989"/>
    </source>
</evidence>
<reference evidence="7 8" key="1">
    <citation type="submission" date="2024-01" db="EMBL/GenBank/DDBJ databases">
        <title>Hyphobacterium bacterium isolated from marine sediment.</title>
        <authorList>
            <person name="Zhao S."/>
        </authorList>
    </citation>
    <scope>NUCLEOTIDE SEQUENCE [LARGE SCALE GENOMIC DNA]</scope>
    <source>
        <strain evidence="7 8">Y60-23</strain>
    </source>
</reference>
<evidence type="ECO:0000256" key="4">
    <source>
        <dbReference type="ARBA" id="ARBA00023136"/>
    </source>
</evidence>
<gene>
    <name evidence="7" type="ORF">V0U35_00785</name>
</gene>
<comment type="subcellular location">
    <subcellularLocation>
        <location evidence="1">Membrane</location>
        <topology evidence="1">Single-pass membrane protein</topology>
    </subcellularLocation>
</comment>
<keyword evidence="4" id="KW-0472">Membrane</keyword>
<dbReference type="InterPro" id="IPR037682">
    <property type="entry name" value="TonB_C"/>
</dbReference>
<dbReference type="Proteomes" id="UP001310692">
    <property type="component" value="Unassembled WGS sequence"/>
</dbReference>
<proteinExistence type="predicted"/>
<feature type="signal peptide" evidence="5">
    <location>
        <begin position="1"/>
        <end position="16"/>
    </location>
</feature>
<keyword evidence="5" id="KW-0732">Signal</keyword>
<dbReference type="PROSITE" id="PS52015">
    <property type="entry name" value="TONB_CTD"/>
    <property type="match status" value="1"/>
</dbReference>
<name>A0ABU7LUI2_9PROT</name>